<comment type="subcellular location">
    <subcellularLocation>
        <location evidence="1">Secreted</location>
        <location evidence="1">Cell wall</location>
    </subcellularLocation>
</comment>
<dbReference type="OrthoDB" id="187139at2759"/>
<dbReference type="EMBL" id="AF062466">
    <property type="protein sequence ID" value="AAC26511.1"/>
    <property type="molecule type" value="mRNA"/>
</dbReference>
<keyword evidence="6 9" id="KW-0326">Glycosidase</keyword>
<evidence type="ECO:0000256" key="2">
    <source>
        <dbReference type="ARBA" id="ARBA00008834"/>
    </source>
</evidence>
<accession>O81245</accession>
<feature type="signal peptide" evidence="10">
    <location>
        <begin position="1"/>
        <end position="28"/>
    </location>
</feature>
<reference evidence="11 13" key="1">
    <citation type="journal article" date="1998" name="Plant Physiol.">
        <title>Polygalacturonase gene expression in ripe melon fruit supports a role for polygalacturonase in ripening-associated pectin disassembly.</title>
        <authorList>
            <person name="Hadfield K.A."/>
            <person name="Rose J.K."/>
            <person name="Yaver D.S."/>
            <person name="Berka R.M."/>
            <person name="Bennett A.B."/>
        </authorList>
    </citation>
    <scope>NUCLEOTIDE SEQUENCE</scope>
</reference>
<evidence type="ECO:0000256" key="8">
    <source>
        <dbReference type="PROSITE-ProRule" id="PRU10052"/>
    </source>
</evidence>
<keyword evidence="12" id="KW-1185">Reference proteome</keyword>
<comment type="similarity">
    <text evidence="2 9">Belongs to the glycosyl hydrolase 28 family.</text>
</comment>
<dbReference type="Proteomes" id="UP001652600">
    <property type="component" value="Chromosome 6"/>
</dbReference>
<protein>
    <submittedName>
        <fullName evidence="11 13">Polygalacturonase</fullName>
    </submittedName>
</protein>
<dbReference type="GO" id="GO:0005975">
    <property type="term" value="P:carbohydrate metabolic process"/>
    <property type="evidence" value="ECO:0007669"/>
    <property type="project" value="InterPro"/>
</dbReference>
<dbReference type="AlphaFoldDB" id="O81245"/>
<evidence type="ECO:0000256" key="6">
    <source>
        <dbReference type="ARBA" id="ARBA00023295"/>
    </source>
</evidence>
<keyword evidence="7" id="KW-0961">Cell wall biogenesis/degradation</keyword>
<dbReference type="InterPro" id="IPR012334">
    <property type="entry name" value="Pectin_lyas_fold"/>
</dbReference>
<dbReference type="KEGG" id="cmo:103493318"/>
<evidence type="ECO:0000256" key="4">
    <source>
        <dbReference type="ARBA" id="ARBA00022525"/>
    </source>
</evidence>
<feature type="active site" evidence="8">
    <location>
        <position position="265"/>
    </location>
</feature>
<dbReference type="FunFam" id="2.160.20.10:FF:000004">
    <property type="entry name" value="Pectin lyase-like superfamily protein"/>
    <property type="match status" value="1"/>
</dbReference>
<dbReference type="GO" id="GO:0071555">
    <property type="term" value="P:cell wall organization"/>
    <property type="evidence" value="ECO:0007669"/>
    <property type="project" value="UniProtKB-KW"/>
</dbReference>
<evidence type="ECO:0000256" key="5">
    <source>
        <dbReference type="ARBA" id="ARBA00022801"/>
    </source>
</evidence>
<dbReference type="Gene3D" id="2.160.20.10">
    <property type="entry name" value="Single-stranded right-handed beta-helix, Pectin lyase-like"/>
    <property type="match status" value="1"/>
</dbReference>
<gene>
    <name evidence="11 13" type="primary">MPG2</name>
</gene>
<feature type="chain" id="PRO_5009732540" description="polygalacturonase-like" evidence="13">
    <location>
        <begin position="29"/>
        <end position="423"/>
    </location>
</feature>
<dbReference type="PROSITE" id="PS00502">
    <property type="entry name" value="POLYGALACTURONASE"/>
    <property type="match status" value="1"/>
</dbReference>
<dbReference type="Pfam" id="PF00295">
    <property type="entry name" value="Glyco_hydro_28"/>
    <property type="match status" value="1"/>
</dbReference>
<dbReference type="PANTHER" id="PTHR31375">
    <property type="match status" value="1"/>
</dbReference>
<name>O81245_CUCME</name>
<evidence type="ECO:0000256" key="1">
    <source>
        <dbReference type="ARBA" id="ARBA00004191"/>
    </source>
</evidence>
<evidence type="ECO:0000256" key="7">
    <source>
        <dbReference type="ARBA" id="ARBA00023316"/>
    </source>
</evidence>
<evidence type="ECO:0000256" key="3">
    <source>
        <dbReference type="ARBA" id="ARBA00022512"/>
    </source>
</evidence>
<dbReference type="InterPro" id="IPR000743">
    <property type="entry name" value="Glyco_hydro_28"/>
</dbReference>
<keyword evidence="5 9" id="KW-0378">Hydrolase</keyword>
<dbReference type="GeneID" id="103493318"/>
<dbReference type="PIR" id="T08213">
    <property type="entry name" value="T08213"/>
</dbReference>
<sequence length="423" mass="45959">MALHTTTSFLLSSLLLLPIMFFNLTAFADPITFDILNFGDKLESFAAPITFNVVDFGAKPNNIKIDSSKAFESAWKQACSSSRAATIYVPKAKFYIYSATFKGPCKNNVITLQMDGTLVAPPNFHLTAQSKTWIIFRQVNGVTVLGGVIDGQGSELWACKHSGKTCPRGTTSLQFTNSQNIVISGLTSLNSQIYHIVINKCRNVRMERLNIYAPANSPNTDGIDLEETSYVTILDSNIGTGDDCISVGPGTSNVLIQNIYCGPGHGISIGSLGRKERENGVQNVTVQSCRLKKTQNGVRIKSWGRPSTGFATNIRFQHITMTDVKNPIVINQNYCPHNQGCPGKESGIKISDVTYKSIYGTSASLVAIKLDCSPKFPCKGIVLENVQLTYKNGNAKASCINAQGSTVDMVEPMGCFEEFLSSI</sequence>
<keyword evidence="10 13" id="KW-0732">Signal</keyword>
<keyword evidence="3" id="KW-0134">Cell wall</keyword>
<evidence type="ECO:0000313" key="11">
    <source>
        <dbReference type="EMBL" id="AAC26511.1"/>
    </source>
</evidence>
<evidence type="ECO:0000313" key="13">
    <source>
        <dbReference type="RefSeq" id="NP_001284460.1"/>
    </source>
</evidence>
<dbReference type="InterPro" id="IPR011050">
    <property type="entry name" value="Pectin_lyase_fold/virulence"/>
</dbReference>
<organism evidence="11">
    <name type="scientific">Cucumis melo</name>
    <name type="common">Muskmelon</name>
    <dbReference type="NCBI Taxonomy" id="3656"/>
    <lineage>
        <taxon>Eukaryota</taxon>
        <taxon>Viridiplantae</taxon>
        <taxon>Streptophyta</taxon>
        <taxon>Embryophyta</taxon>
        <taxon>Tracheophyta</taxon>
        <taxon>Spermatophyta</taxon>
        <taxon>Magnoliopsida</taxon>
        <taxon>eudicotyledons</taxon>
        <taxon>Gunneridae</taxon>
        <taxon>Pentapetalae</taxon>
        <taxon>rosids</taxon>
        <taxon>fabids</taxon>
        <taxon>Cucurbitales</taxon>
        <taxon>Cucurbitaceae</taxon>
        <taxon>Benincaseae</taxon>
        <taxon>Cucumis</taxon>
    </lineage>
</organism>
<dbReference type="CAZy" id="GH28">
    <property type="family name" value="Glycoside Hydrolase Family 28"/>
</dbReference>
<evidence type="ECO:0000313" key="12">
    <source>
        <dbReference type="Proteomes" id="UP001652600"/>
    </source>
</evidence>
<dbReference type="GO" id="GO:0004650">
    <property type="term" value="F:polygalacturonase activity"/>
    <property type="evidence" value="ECO:0007669"/>
    <property type="project" value="InterPro"/>
</dbReference>
<evidence type="ECO:0000256" key="9">
    <source>
        <dbReference type="RuleBase" id="RU361169"/>
    </source>
</evidence>
<keyword evidence="4" id="KW-0964">Secreted</keyword>
<reference evidence="11" key="2">
    <citation type="submission" date="1998-05" db="EMBL/GenBank/DDBJ databases">
        <authorList>
            <person name="Hadfield K.H."/>
            <person name="Rose J.K.C."/>
            <person name="Bennett A.B."/>
        </authorList>
    </citation>
    <scope>NUCLEOTIDE SEQUENCE</scope>
</reference>
<dbReference type="SUPFAM" id="SSF51126">
    <property type="entry name" value="Pectin lyase-like"/>
    <property type="match status" value="1"/>
</dbReference>
<dbReference type="SMR" id="O81245"/>
<dbReference type="SMART" id="SM00710">
    <property type="entry name" value="PbH1"/>
    <property type="match status" value="6"/>
</dbReference>
<feature type="chain" id="PRO_5010839881" evidence="10">
    <location>
        <begin position="29"/>
        <end position="423"/>
    </location>
</feature>
<dbReference type="InterPro" id="IPR006626">
    <property type="entry name" value="PbH1"/>
</dbReference>
<dbReference type="eggNOG" id="ENOG502QRN7">
    <property type="taxonomic scope" value="Eukaryota"/>
</dbReference>
<evidence type="ECO:0000256" key="10">
    <source>
        <dbReference type="SAM" id="SignalP"/>
    </source>
</evidence>
<reference evidence="13" key="3">
    <citation type="submission" date="2025-04" db="UniProtKB">
        <authorList>
            <consortium name="RefSeq"/>
        </authorList>
    </citation>
    <scope>IDENTIFICATION</scope>
</reference>
<dbReference type="RefSeq" id="NP_001284460.1">
    <property type="nucleotide sequence ID" value="NM_001297531.1"/>
</dbReference>
<proteinExistence type="evidence at transcript level"/>